<proteinExistence type="inferred from homology"/>
<dbReference type="GO" id="GO:0006402">
    <property type="term" value="P:mRNA catabolic process"/>
    <property type="evidence" value="ECO:0007669"/>
    <property type="project" value="TreeGrafter"/>
</dbReference>
<evidence type="ECO:0000256" key="7">
    <source>
        <dbReference type="ARBA" id="ARBA00022884"/>
    </source>
</evidence>
<dbReference type="NCBIfam" id="TIGR02063">
    <property type="entry name" value="RNase_R"/>
    <property type="match status" value="1"/>
</dbReference>
<dbReference type="EMBL" id="DVLC01000121">
    <property type="protein sequence ID" value="HIT47528.1"/>
    <property type="molecule type" value="Genomic_DNA"/>
</dbReference>
<dbReference type="InterPro" id="IPR040476">
    <property type="entry name" value="CSD2"/>
</dbReference>
<feature type="region of interest" description="Disordered" evidence="9">
    <location>
        <begin position="693"/>
        <end position="742"/>
    </location>
</feature>
<keyword evidence="3 8" id="KW-0963">Cytoplasm</keyword>
<dbReference type="PROSITE" id="PS01175">
    <property type="entry name" value="RIBONUCLEASE_II"/>
    <property type="match status" value="1"/>
</dbReference>
<accession>A0A9D1KI34</accession>
<keyword evidence="7 8" id="KW-0694">RNA-binding</keyword>
<dbReference type="InterPro" id="IPR001900">
    <property type="entry name" value="RNase_II/R"/>
</dbReference>
<dbReference type="Pfam" id="PF00773">
    <property type="entry name" value="RNB"/>
    <property type="match status" value="1"/>
</dbReference>
<keyword evidence="6 8" id="KW-0269">Exonuclease</keyword>
<evidence type="ECO:0000256" key="8">
    <source>
        <dbReference type="HAMAP-Rule" id="MF_01895"/>
    </source>
</evidence>
<evidence type="ECO:0000256" key="9">
    <source>
        <dbReference type="SAM" id="MobiDB-lite"/>
    </source>
</evidence>
<comment type="similarity">
    <text evidence="8">Belongs to the RNR ribonuclease family. RNase R subfamily.</text>
</comment>
<comment type="subcellular location">
    <subcellularLocation>
        <location evidence="2 8">Cytoplasm</location>
    </subcellularLocation>
</comment>
<evidence type="ECO:0000256" key="6">
    <source>
        <dbReference type="ARBA" id="ARBA00022839"/>
    </source>
</evidence>
<evidence type="ECO:0000256" key="3">
    <source>
        <dbReference type="ARBA" id="ARBA00022490"/>
    </source>
</evidence>
<gene>
    <name evidence="8 11" type="primary">rnr</name>
    <name evidence="11" type="ORF">IAC35_06695</name>
</gene>
<dbReference type="NCBIfam" id="TIGR00358">
    <property type="entry name" value="3_prime_RNase"/>
    <property type="match status" value="1"/>
</dbReference>
<dbReference type="PANTHER" id="PTHR23355">
    <property type="entry name" value="RIBONUCLEASE"/>
    <property type="match status" value="1"/>
</dbReference>
<evidence type="ECO:0000259" key="10">
    <source>
        <dbReference type="PROSITE" id="PS50126"/>
    </source>
</evidence>
<feature type="compositionally biased region" description="Basic residues" evidence="9">
    <location>
        <begin position="730"/>
        <end position="742"/>
    </location>
</feature>
<evidence type="ECO:0000256" key="2">
    <source>
        <dbReference type="ARBA" id="ARBA00004496"/>
    </source>
</evidence>
<dbReference type="InterPro" id="IPR011129">
    <property type="entry name" value="CSD"/>
</dbReference>
<name>A0A9D1KI34_9BACT</name>
<comment type="catalytic activity">
    <reaction evidence="1 8">
        <text>Exonucleolytic cleavage in the 3'- to 5'-direction to yield nucleoside 5'-phosphates.</text>
        <dbReference type="EC" id="3.1.13.1"/>
    </reaction>
</comment>
<evidence type="ECO:0000313" key="12">
    <source>
        <dbReference type="Proteomes" id="UP000886881"/>
    </source>
</evidence>
<dbReference type="GO" id="GO:0003723">
    <property type="term" value="F:RNA binding"/>
    <property type="evidence" value="ECO:0007669"/>
    <property type="project" value="UniProtKB-UniRule"/>
</dbReference>
<feature type="domain" description="S1 motif" evidence="10">
    <location>
        <begin position="605"/>
        <end position="686"/>
    </location>
</feature>
<dbReference type="InterPro" id="IPR022966">
    <property type="entry name" value="RNase_II/R_CS"/>
</dbReference>
<dbReference type="SMART" id="SM00357">
    <property type="entry name" value="CSP"/>
    <property type="match status" value="1"/>
</dbReference>
<dbReference type="Pfam" id="PF00575">
    <property type="entry name" value="S1"/>
    <property type="match status" value="1"/>
</dbReference>
<dbReference type="Gene3D" id="2.40.50.140">
    <property type="entry name" value="Nucleic acid-binding proteins"/>
    <property type="match status" value="2"/>
</dbReference>
<reference evidence="11" key="1">
    <citation type="submission" date="2020-10" db="EMBL/GenBank/DDBJ databases">
        <authorList>
            <person name="Gilroy R."/>
        </authorList>
    </citation>
    <scope>NUCLEOTIDE SEQUENCE</scope>
    <source>
        <strain evidence="11">ChiHecec2B26-709</strain>
    </source>
</reference>
<comment type="caution">
    <text evidence="11">The sequence shown here is derived from an EMBL/GenBank/DDBJ whole genome shotgun (WGS) entry which is preliminary data.</text>
</comment>
<dbReference type="PROSITE" id="PS50126">
    <property type="entry name" value="S1"/>
    <property type="match status" value="1"/>
</dbReference>
<dbReference type="PANTHER" id="PTHR23355:SF9">
    <property type="entry name" value="DIS3-LIKE EXONUCLEASE 2"/>
    <property type="match status" value="1"/>
</dbReference>
<dbReference type="GO" id="GO:0005829">
    <property type="term" value="C:cytosol"/>
    <property type="evidence" value="ECO:0007669"/>
    <property type="project" value="UniProtKB-ARBA"/>
</dbReference>
<dbReference type="InterPro" id="IPR004476">
    <property type="entry name" value="RNase_II/RNase_R"/>
</dbReference>
<comment type="function">
    <text evidence="8">3'-5' exoribonuclease that releases 5'-nucleoside monophosphates and is involved in maturation of structured RNAs.</text>
</comment>
<organism evidence="11 12">
    <name type="scientific">Candidatus Cryptobacteroides merdipullorum</name>
    <dbReference type="NCBI Taxonomy" id="2840771"/>
    <lineage>
        <taxon>Bacteria</taxon>
        <taxon>Pseudomonadati</taxon>
        <taxon>Bacteroidota</taxon>
        <taxon>Bacteroidia</taxon>
        <taxon>Bacteroidales</taxon>
        <taxon>Candidatus Cryptobacteroides</taxon>
    </lineage>
</organism>
<sequence>MWAKLSNYLLTLRLIMKEKNSKGRKQMRQGRKRLEARKNLPEVTGRVQMTREGYIFVIVEGQEDDIFVKASRTRRALDGDIVRVVVTKEKPSKDDKRRREGEVVEIVERSAKPFVGIYHSVGRQAWVLMQSRSMPYDISVDPEEAAAKGAQPGMKVAAVVEGWRRGETNPFGVISDVLGMPGENDTEMHAILAEFNLPYRFEPEVENAADRISDQITDEDLKGRKDFRDRLTFTIDPADAKDFDDALSFERLENGNYEIGVHIADVSHYVTPGSIVDKEARNRGTSVYLVDRTVPMLPEKLCNKLCSLRPDEDKLVFSAVFEMTPKAEIVSRWIGRAVIRSNRRLDYDGAQRIIEADSVPESDGLAVAIRELNRLAGIMKAAERKAGAIDFDRPEMKVLVDENGKPVDVYEKVSKEANWLIEEFMLLANRTVAEYVATGGRMNGVPAKNPKTFVYRIHGEPNEVKLEGLRVFAKGFGYRVEEAQGHDIAKELNRLLESAKGKPEYAALENLALRSMAKAIYSTDNIGHFGLAFRFYTHFTSPIRRYPDLMVHRLLARYLAGGDSEVREKYEEECRYASEREMVAADAERTSVKYKLVEFMQDKVGQEFDGTVSGITEWGMYVEIEPTKIEGMVSLREIKSDFFFFDEPRYRLVGRRTHKVYRLGDKVRIKVANANLEQRLLDYELIEDLSAENRPADDDMAPIPEVREDGGKKKGRAKKSGSGRSGKSGRPAKGKSGGKKRS</sequence>
<dbReference type="Proteomes" id="UP000886881">
    <property type="component" value="Unassembled WGS sequence"/>
</dbReference>
<keyword evidence="4 8" id="KW-0540">Nuclease</keyword>
<evidence type="ECO:0000256" key="5">
    <source>
        <dbReference type="ARBA" id="ARBA00022801"/>
    </source>
</evidence>
<dbReference type="SMART" id="SM00955">
    <property type="entry name" value="RNB"/>
    <property type="match status" value="1"/>
</dbReference>
<dbReference type="InterPro" id="IPR013223">
    <property type="entry name" value="RNase_B_OB_dom"/>
</dbReference>
<dbReference type="EC" id="3.1.13.1" evidence="8"/>
<dbReference type="Pfam" id="PF17876">
    <property type="entry name" value="CSD2"/>
    <property type="match status" value="1"/>
</dbReference>
<reference evidence="11" key="2">
    <citation type="journal article" date="2021" name="PeerJ">
        <title>Extensive microbial diversity within the chicken gut microbiome revealed by metagenomics and culture.</title>
        <authorList>
            <person name="Gilroy R."/>
            <person name="Ravi A."/>
            <person name="Getino M."/>
            <person name="Pursley I."/>
            <person name="Horton D.L."/>
            <person name="Alikhan N.F."/>
            <person name="Baker D."/>
            <person name="Gharbi K."/>
            <person name="Hall N."/>
            <person name="Watson M."/>
            <person name="Adriaenssens E.M."/>
            <person name="Foster-Nyarko E."/>
            <person name="Jarju S."/>
            <person name="Secka A."/>
            <person name="Antonio M."/>
            <person name="Oren A."/>
            <person name="Chaudhuri R.R."/>
            <person name="La Ragione R."/>
            <person name="Hildebrand F."/>
            <person name="Pallen M.J."/>
        </authorList>
    </citation>
    <scope>NUCLEOTIDE SEQUENCE</scope>
    <source>
        <strain evidence="11">ChiHecec2B26-709</strain>
    </source>
</reference>
<protein>
    <recommendedName>
        <fullName evidence="8">Ribonuclease R</fullName>
        <shortName evidence="8">RNase R</shortName>
        <ecNumber evidence="8">3.1.13.1</ecNumber>
    </recommendedName>
</protein>
<evidence type="ECO:0000256" key="4">
    <source>
        <dbReference type="ARBA" id="ARBA00022722"/>
    </source>
</evidence>
<dbReference type="GO" id="GO:0008859">
    <property type="term" value="F:exoribonuclease II activity"/>
    <property type="evidence" value="ECO:0007669"/>
    <property type="project" value="UniProtKB-UniRule"/>
</dbReference>
<evidence type="ECO:0000256" key="1">
    <source>
        <dbReference type="ARBA" id="ARBA00001849"/>
    </source>
</evidence>
<dbReference type="CDD" id="cd04471">
    <property type="entry name" value="S1_RNase_R"/>
    <property type="match status" value="1"/>
</dbReference>
<dbReference type="Pfam" id="PF08206">
    <property type="entry name" value="OB_RNB"/>
    <property type="match status" value="1"/>
</dbReference>
<dbReference type="SMART" id="SM00316">
    <property type="entry name" value="S1"/>
    <property type="match status" value="1"/>
</dbReference>
<dbReference type="InterPro" id="IPR050180">
    <property type="entry name" value="RNR_Ribonuclease"/>
</dbReference>
<dbReference type="InterPro" id="IPR003029">
    <property type="entry name" value="S1_domain"/>
</dbReference>
<dbReference type="AlphaFoldDB" id="A0A9D1KI34"/>
<evidence type="ECO:0000313" key="11">
    <source>
        <dbReference type="EMBL" id="HIT47528.1"/>
    </source>
</evidence>
<dbReference type="HAMAP" id="MF_01895">
    <property type="entry name" value="RNase_R"/>
    <property type="match status" value="1"/>
</dbReference>
<dbReference type="InterPro" id="IPR011805">
    <property type="entry name" value="RNase_R"/>
</dbReference>
<dbReference type="InterPro" id="IPR012340">
    <property type="entry name" value="NA-bd_OB-fold"/>
</dbReference>
<keyword evidence="5 8" id="KW-0378">Hydrolase</keyword>
<dbReference type="SUPFAM" id="SSF50249">
    <property type="entry name" value="Nucleic acid-binding proteins"/>
    <property type="match status" value="4"/>
</dbReference>